<sequence length="57" mass="6089">MVARQSPDWGQPQAHEQSLVTVATMVGALIMARAVDDPKLSDGLLEAAIFHLISSNT</sequence>
<name>A0A5E7SGL8_PSEFL</name>
<proteinExistence type="predicted"/>
<evidence type="ECO:0008006" key="3">
    <source>
        <dbReference type="Google" id="ProtNLM"/>
    </source>
</evidence>
<dbReference type="Gene3D" id="1.10.357.10">
    <property type="entry name" value="Tetracycline Repressor, domain 2"/>
    <property type="match status" value="1"/>
</dbReference>
<organism evidence="1 2">
    <name type="scientific">Pseudomonas fluorescens</name>
    <dbReference type="NCBI Taxonomy" id="294"/>
    <lineage>
        <taxon>Bacteria</taxon>
        <taxon>Pseudomonadati</taxon>
        <taxon>Pseudomonadota</taxon>
        <taxon>Gammaproteobacteria</taxon>
        <taxon>Pseudomonadales</taxon>
        <taxon>Pseudomonadaceae</taxon>
        <taxon>Pseudomonas</taxon>
    </lineage>
</organism>
<dbReference type="AlphaFoldDB" id="A0A5E7SGL8"/>
<evidence type="ECO:0000313" key="2">
    <source>
        <dbReference type="Proteomes" id="UP000326611"/>
    </source>
</evidence>
<accession>A0A5E7SGL8</accession>
<gene>
    <name evidence="1" type="ORF">PS918_02724</name>
</gene>
<dbReference type="EMBL" id="CABVIY010000003">
    <property type="protein sequence ID" value="VVP85399.1"/>
    <property type="molecule type" value="Genomic_DNA"/>
</dbReference>
<reference evidence="1 2" key="1">
    <citation type="submission" date="2019-09" db="EMBL/GenBank/DDBJ databases">
        <authorList>
            <person name="Chandra G."/>
            <person name="Truman W A."/>
        </authorList>
    </citation>
    <scope>NUCLEOTIDE SEQUENCE [LARGE SCALE GENOMIC DNA]</scope>
    <source>
        <strain evidence="1">PS918</strain>
    </source>
</reference>
<dbReference type="InterPro" id="IPR036271">
    <property type="entry name" value="Tet_transcr_reg_TetR-rel_C_sf"/>
</dbReference>
<protein>
    <recommendedName>
        <fullName evidence="3">TetR family transcriptional regulator</fullName>
    </recommendedName>
</protein>
<dbReference type="Proteomes" id="UP000326611">
    <property type="component" value="Unassembled WGS sequence"/>
</dbReference>
<evidence type="ECO:0000313" key="1">
    <source>
        <dbReference type="EMBL" id="VVP85399.1"/>
    </source>
</evidence>
<dbReference type="SUPFAM" id="SSF48498">
    <property type="entry name" value="Tetracyclin repressor-like, C-terminal domain"/>
    <property type="match status" value="1"/>
</dbReference>